<dbReference type="AlphaFoldDB" id="A0A0E9RDB6"/>
<protein>
    <submittedName>
        <fullName evidence="1">Uncharacterized protein</fullName>
    </submittedName>
</protein>
<dbReference type="EMBL" id="GBXM01081483">
    <property type="protein sequence ID" value="JAH27094.1"/>
    <property type="molecule type" value="Transcribed_RNA"/>
</dbReference>
<organism evidence="1">
    <name type="scientific">Anguilla anguilla</name>
    <name type="common">European freshwater eel</name>
    <name type="synonym">Muraena anguilla</name>
    <dbReference type="NCBI Taxonomy" id="7936"/>
    <lineage>
        <taxon>Eukaryota</taxon>
        <taxon>Metazoa</taxon>
        <taxon>Chordata</taxon>
        <taxon>Craniata</taxon>
        <taxon>Vertebrata</taxon>
        <taxon>Euteleostomi</taxon>
        <taxon>Actinopterygii</taxon>
        <taxon>Neopterygii</taxon>
        <taxon>Teleostei</taxon>
        <taxon>Anguilliformes</taxon>
        <taxon>Anguillidae</taxon>
        <taxon>Anguilla</taxon>
    </lineage>
</organism>
<sequence length="36" mass="4521">MPWHIDLQCKGMRRSRNYLIYDEYLHSRSVIRTILR</sequence>
<evidence type="ECO:0000313" key="1">
    <source>
        <dbReference type="EMBL" id="JAH27094.1"/>
    </source>
</evidence>
<accession>A0A0E9RDB6</accession>
<proteinExistence type="predicted"/>
<reference evidence="1" key="2">
    <citation type="journal article" date="2015" name="Fish Shellfish Immunol.">
        <title>Early steps in the European eel (Anguilla anguilla)-Vibrio vulnificus interaction in the gills: Role of the RtxA13 toxin.</title>
        <authorList>
            <person name="Callol A."/>
            <person name="Pajuelo D."/>
            <person name="Ebbesson L."/>
            <person name="Teles M."/>
            <person name="MacKenzie S."/>
            <person name="Amaro C."/>
        </authorList>
    </citation>
    <scope>NUCLEOTIDE SEQUENCE</scope>
</reference>
<reference evidence="1" key="1">
    <citation type="submission" date="2014-11" db="EMBL/GenBank/DDBJ databases">
        <authorList>
            <person name="Amaro Gonzalez C."/>
        </authorList>
    </citation>
    <scope>NUCLEOTIDE SEQUENCE</scope>
</reference>
<name>A0A0E9RDB6_ANGAN</name>